<dbReference type="PROSITE" id="PS51257">
    <property type="entry name" value="PROKAR_LIPOPROTEIN"/>
    <property type="match status" value="1"/>
</dbReference>
<dbReference type="RefSeq" id="WP_086030300.1">
    <property type="nucleotide sequence ID" value="NZ_LAPZ01000003.1"/>
</dbReference>
<dbReference type="Gene3D" id="3.40.390.10">
    <property type="entry name" value="Collagenase (Catalytic Domain)"/>
    <property type="match status" value="1"/>
</dbReference>
<feature type="compositionally biased region" description="Low complexity" evidence="1">
    <location>
        <begin position="36"/>
        <end position="53"/>
    </location>
</feature>
<dbReference type="InParanoid" id="A0A1Y2PFI6"/>
<keyword evidence="3" id="KW-1185">Reference proteome</keyword>
<proteinExistence type="predicted"/>
<feature type="region of interest" description="Disordered" evidence="1">
    <location>
        <begin position="33"/>
        <end position="53"/>
    </location>
</feature>
<sequence>MNVFKRFFGIALLVFTTTFSSCNKDEIIIPNTTVADNNDSNNNGSNGNNQSQGEEGEITLYKIAGENINKVTDYKVSGKDLAYQKDVSKHNEIWELVKKIVPKNQREKLGEFLIYNGEPTGSAGFVVQIKKDLSSWKMGIAINYAYEGGFNANGELAYTIIHEFGHVLTLNDTQLVASQSNCNTYNPGEGCAKSNSYINELYQKHWKDIWNEYQSAKNKGQEELRTFYEKYKNRYVTAYAATNPPEDIAEVFATFVTRKDKPKGNTIAEKKILLMYNRSELVAFRDHIRKNLNLRGRGTKPAFILPEPGSWKQANKIGKSCRTHKH</sequence>
<organism evidence="2 3">
    <name type="scientific">Tenacibaculum holothuriorum</name>
    <dbReference type="NCBI Taxonomy" id="1635173"/>
    <lineage>
        <taxon>Bacteria</taxon>
        <taxon>Pseudomonadati</taxon>
        <taxon>Bacteroidota</taxon>
        <taxon>Flavobacteriia</taxon>
        <taxon>Flavobacteriales</taxon>
        <taxon>Flavobacteriaceae</taxon>
        <taxon>Tenacibaculum</taxon>
    </lineage>
</organism>
<reference evidence="2 3" key="1">
    <citation type="submission" date="2015-03" db="EMBL/GenBank/DDBJ databases">
        <title>Genome sequence of Tenacibaculum sp. S2-2, isolated from intestinal microbiota of sea cucumber, Apostichopus japonicas.</title>
        <authorList>
            <person name="Shao Z."/>
            <person name="Wang L."/>
            <person name="Li X."/>
        </authorList>
    </citation>
    <scope>NUCLEOTIDE SEQUENCE [LARGE SCALE GENOMIC DNA]</scope>
    <source>
        <strain evidence="2 3">S2-2</strain>
    </source>
</reference>
<dbReference type="AlphaFoldDB" id="A0A1Y2PFI6"/>
<name>A0A1Y2PFI6_9FLAO</name>
<accession>A0A1Y2PFI6</accession>
<dbReference type="STRING" id="1635173.WH52_07425"/>
<dbReference type="GO" id="GO:0008237">
    <property type="term" value="F:metallopeptidase activity"/>
    <property type="evidence" value="ECO:0007669"/>
    <property type="project" value="InterPro"/>
</dbReference>
<dbReference type="OrthoDB" id="1114958at2"/>
<comment type="caution">
    <text evidence="2">The sequence shown here is derived from an EMBL/GenBank/DDBJ whole genome shotgun (WGS) entry which is preliminary data.</text>
</comment>
<evidence type="ECO:0000256" key="1">
    <source>
        <dbReference type="SAM" id="MobiDB-lite"/>
    </source>
</evidence>
<dbReference type="SUPFAM" id="SSF55486">
    <property type="entry name" value="Metalloproteases ('zincins'), catalytic domain"/>
    <property type="match status" value="1"/>
</dbReference>
<dbReference type="InterPro" id="IPR024079">
    <property type="entry name" value="MetalloPept_cat_dom_sf"/>
</dbReference>
<evidence type="ECO:0000313" key="2">
    <source>
        <dbReference type="EMBL" id="OSY88567.1"/>
    </source>
</evidence>
<evidence type="ECO:0000313" key="3">
    <source>
        <dbReference type="Proteomes" id="UP000194221"/>
    </source>
</evidence>
<dbReference type="Proteomes" id="UP000194221">
    <property type="component" value="Unassembled WGS sequence"/>
</dbReference>
<dbReference type="EMBL" id="LAPZ01000003">
    <property type="protein sequence ID" value="OSY88567.1"/>
    <property type="molecule type" value="Genomic_DNA"/>
</dbReference>
<protein>
    <submittedName>
        <fullName evidence="2">Uncharacterized protein</fullName>
    </submittedName>
</protein>
<gene>
    <name evidence="2" type="ORF">WH52_07425</name>
</gene>